<dbReference type="Proteomes" id="UP000179164">
    <property type="component" value="Unassembled WGS sequence"/>
</dbReference>
<sequence>MSIRKAKRPSDIWAQKRRIIGRLLAQGKLSKRQIAGRALCNLALVYEVAHTVEQTVNPDLLVAGGVESLVHEERQYVTTRLLADGVGFGIGTISENLKDRKIPHIVRYRHTVFRTPINFFPLDEVWSILPDWKKRYDHNAGLDVEPDPDERNHFRDLTDGEFDLLCALMQWWINKQFWPSAEDLVTVRKVKTHYTRASEIRHRLRKL</sequence>
<gene>
    <name evidence="1" type="ORF">A2898_03485</name>
</gene>
<reference evidence="1 2" key="1">
    <citation type="journal article" date="2016" name="Nat. Commun.">
        <title>Thousands of microbial genomes shed light on interconnected biogeochemical processes in an aquifer system.</title>
        <authorList>
            <person name="Anantharaman K."/>
            <person name="Brown C.T."/>
            <person name="Hug L.A."/>
            <person name="Sharon I."/>
            <person name="Castelle C.J."/>
            <person name="Probst A.J."/>
            <person name="Thomas B.C."/>
            <person name="Singh A."/>
            <person name="Wilkins M.J."/>
            <person name="Karaoz U."/>
            <person name="Brodie E.L."/>
            <person name="Williams K.H."/>
            <person name="Hubbard S.S."/>
            <person name="Banfield J.F."/>
        </authorList>
    </citation>
    <scope>NUCLEOTIDE SEQUENCE [LARGE SCALE GENOMIC DNA]</scope>
</reference>
<organism evidence="1 2">
    <name type="scientific">Candidatus Kerfeldbacteria bacterium RIFCSPLOWO2_01_FULL_48_11</name>
    <dbReference type="NCBI Taxonomy" id="1798543"/>
    <lineage>
        <taxon>Bacteria</taxon>
        <taxon>Candidatus Kerfeldiibacteriota</taxon>
    </lineage>
</organism>
<comment type="caution">
    <text evidence="1">The sequence shown here is derived from an EMBL/GenBank/DDBJ whole genome shotgun (WGS) entry which is preliminary data.</text>
</comment>
<proteinExistence type="predicted"/>
<protein>
    <submittedName>
        <fullName evidence="1">Uncharacterized protein</fullName>
    </submittedName>
</protein>
<name>A0A1G2B2D6_9BACT</name>
<evidence type="ECO:0000313" key="1">
    <source>
        <dbReference type="EMBL" id="OGY83324.1"/>
    </source>
</evidence>
<dbReference type="EMBL" id="MHKE01000014">
    <property type="protein sequence ID" value="OGY83324.1"/>
    <property type="molecule type" value="Genomic_DNA"/>
</dbReference>
<evidence type="ECO:0000313" key="2">
    <source>
        <dbReference type="Proteomes" id="UP000179164"/>
    </source>
</evidence>
<accession>A0A1G2B2D6</accession>
<dbReference type="AlphaFoldDB" id="A0A1G2B2D6"/>